<keyword evidence="4 8" id="KW-0812">Transmembrane</keyword>
<feature type="transmembrane region" description="Helical" evidence="8">
    <location>
        <begin position="352"/>
        <end position="372"/>
    </location>
</feature>
<feature type="transmembrane region" description="Helical" evidence="8">
    <location>
        <begin position="194"/>
        <end position="215"/>
    </location>
</feature>
<comment type="subcellular location">
    <subcellularLocation>
        <location evidence="1">Endomembrane system</location>
        <topology evidence="1">Multi-pass membrane protein</topology>
    </subcellularLocation>
</comment>
<dbReference type="GO" id="GO:0015174">
    <property type="term" value="F:basic amino acid transmembrane transporter activity"/>
    <property type="evidence" value="ECO:0007669"/>
    <property type="project" value="TreeGrafter"/>
</dbReference>
<feature type="transmembrane region" description="Helical" evidence="8">
    <location>
        <begin position="235"/>
        <end position="252"/>
    </location>
</feature>
<feature type="transmembrane region" description="Helical" evidence="8">
    <location>
        <begin position="499"/>
        <end position="517"/>
    </location>
</feature>
<keyword evidence="10" id="KW-1185">Reference proteome</keyword>
<organism evidence="9 10">
    <name type="scientific">Naumovozyma dairenensis (strain ATCC 10597 / BCRC 20456 / CBS 421 / NBRC 0211 / NRRL Y-12639)</name>
    <name type="common">Saccharomyces dairenensis</name>
    <dbReference type="NCBI Taxonomy" id="1071378"/>
    <lineage>
        <taxon>Eukaryota</taxon>
        <taxon>Fungi</taxon>
        <taxon>Dikarya</taxon>
        <taxon>Ascomycota</taxon>
        <taxon>Saccharomycotina</taxon>
        <taxon>Saccharomycetes</taxon>
        <taxon>Saccharomycetales</taxon>
        <taxon>Saccharomycetaceae</taxon>
        <taxon>Naumovozyma</taxon>
    </lineage>
</organism>
<evidence type="ECO:0000313" key="9">
    <source>
        <dbReference type="EMBL" id="CCD27020.1"/>
    </source>
</evidence>
<evidence type="ECO:0000256" key="4">
    <source>
        <dbReference type="ARBA" id="ARBA00022692"/>
    </source>
</evidence>
<feature type="region of interest" description="Disordered" evidence="7">
    <location>
        <begin position="106"/>
        <end position="160"/>
    </location>
</feature>
<feature type="transmembrane region" description="Helical" evidence="8">
    <location>
        <begin position="294"/>
        <end position="315"/>
    </location>
</feature>
<dbReference type="InterPro" id="IPR011701">
    <property type="entry name" value="MFS"/>
</dbReference>
<feature type="transmembrane region" description="Helical" evidence="8">
    <location>
        <begin position="264"/>
        <end position="288"/>
    </location>
</feature>
<dbReference type="RefSeq" id="XP_003672263.1">
    <property type="nucleotide sequence ID" value="XM_003672215.1"/>
</dbReference>
<evidence type="ECO:0000313" key="10">
    <source>
        <dbReference type="Proteomes" id="UP000000689"/>
    </source>
</evidence>
<evidence type="ECO:0000256" key="1">
    <source>
        <dbReference type="ARBA" id="ARBA00004127"/>
    </source>
</evidence>
<keyword evidence="6 8" id="KW-0472">Membrane</keyword>
<dbReference type="Gene3D" id="1.20.1250.20">
    <property type="entry name" value="MFS general substrate transporter like domains"/>
    <property type="match status" value="1"/>
</dbReference>
<dbReference type="Proteomes" id="UP000000689">
    <property type="component" value="Chromosome 10"/>
</dbReference>
<keyword evidence="3" id="KW-0813">Transport</keyword>
<evidence type="ECO:0000256" key="5">
    <source>
        <dbReference type="ARBA" id="ARBA00022989"/>
    </source>
</evidence>
<dbReference type="PANTHER" id="PTHR23501">
    <property type="entry name" value="MAJOR FACILITATOR SUPERFAMILY"/>
    <property type="match status" value="1"/>
</dbReference>
<dbReference type="eggNOG" id="KOG0254">
    <property type="taxonomic scope" value="Eukaryota"/>
</dbReference>
<feature type="transmembrane region" description="Helical" evidence="8">
    <location>
        <begin position="423"/>
        <end position="442"/>
    </location>
</feature>
<dbReference type="SUPFAM" id="SSF103473">
    <property type="entry name" value="MFS general substrate transporter"/>
    <property type="match status" value="1"/>
</dbReference>
<dbReference type="GO" id="GO:0012505">
    <property type="term" value="C:endomembrane system"/>
    <property type="evidence" value="ECO:0007669"/>
    <property type="project" value="UniProtKB-SubCell"/>
</dbReference>
<sequence length="694" mass="78175">MGRKDKQRKRLRDFAKLKEKQRQLHLDQFIATSDNLKNKLIATSQNSVPQTIDEQPTGNIEDNDSTELTPLLLKKQSENHIAVAESSGIDALKSDTVEEPIEEEVTSLAHQKQKNISDDNQLIEEPSRPQSSREEISSSASTNEAPIVPHKKIHSPSYGSIEQRLSHEEPAFTEEVVDLETNNRDISLLNEPQLTAGMIFLFSLLLFTIIFDFTLAMMLSTTSGSHVKQSSNSSWIIASYLITMYISQLLTAQVSGKYKNYKTLSYIGTMLFLIGSSILTIKTVSFWWIVMARFILGLASGSLIYVMLTIINKCILNKRFSRPSMKIFTIPIVGGLSLAYATAIFITSWQNVYFLLAIFSFFTLFLIMFYFPSNESYKTNNTNLSSIVATLDIDLIGCTILSVFLLLIAVITTGNSNGFSITSPYSATLVISIILVGILLLLSETTTNKNPIIPLDFIENKVIFFKSLTVFFASMSLITFIHYFPFYLEKTLNISLFDIYKRTSPMFLTILFIIITVSRRISTQNTLSYGLVTFFGIMGLIGQCILLNYVYNDTADYKLWKQCMIGILPILGSTFLVIATLMDVTDDKKLPIISTSSFAVSTLGSILGICISGFIFNQGLYDELWVHSTEEKGLGKIIRKMINNSEYESSSRYYCYEILESYFIVSGYVFLFSAICLLVAVISFCFTIKNKRHH</sequence>
<dbReference type="GeneID" id="11494279"/>
<dbReference type="PANTHER" id="PTHR23501:SF191">
    <property type="entry name" value="VACUOLAR BASIC AMINO ACID TRANSPORTER 4"/>
    <property type="match status" value="1"/>
</dbReference>
<dbReference type="Pfam" id="PF07690">
    <property type="entry name" value="MFS_1"/>
    <property type="match status" value="1"/>
</dbReference>
<name>G0WGU2_NAUDC</name>
<feature type="transmembrane region" description="Helical" evidence="8">
    <location>
        <begin position="596"/>
        <end position="616"/>
    </location>
</feature>
<gene>
    <name evidence="9" type="primary">NDAI0J01280</name>
    <name evidence="9" type="ordered locus">NDAI_0J01280</name>
</gene>
<feature type="transmembrane region" description="Helical" evidence="8">
    <location>
        <begin position="662"/>
        <end position="688"/>
    </location>
</feature>
<accession>G0WGU2</accession>
<evidence type="ECO:0000256" key="8">
    <source>
        <dbReference type="SAM" id="Phobius"/>
    </source>
</evidence>
<dbReference type="OMA" id="EFHELWR"/>
<feature type="transmembrane region" description="Helical" evidence="8">
    <location>
        <begin position="529"/>
        <end position="551"/>
    </location>
</feature>
<evidence type="ECO:0000256" key="2">
    <source>
        <dbReference type="ARBA" id="ARBA00008335"/>
    </source>
</evidence>
<reference evidence="9 10" key="1">
    <citation type="journal article" date="2011" name="Proc. Natl. Acad. Sci. U.S.A.">
        <title>Evolutionary erosion of yeast sex chromosomes by mating-type switching accidents.</title>
        <authorList>
            <person name="Gordon J.L."/>
            <person name="Armisen D."/>
            <person name="Proux-Wera E."/>
            <person name="Oheigeartaigh S.S."/>
            <person name="Byrne K.P."/>
            <person name="Wolfe K.H."/>
        </authorList>
    </citation>
    <scope>NUCLEOTIDE SEQUENCE [LARGE SCALE GENOMIC DNA]</scope>
    <source>
        <strain evidence="10">ATCC 10597 / BCRC 20456 / CBS 421 / NBRC 0211 / NRRL Y-12639</strain>
    </source>
</reference>
<dbReference type="HOGENOM" id="CLU_396936_0_0_1"/>
<dbReference type="AlphaFoldDB" id="G0WGU2"/>
<feature type="transmembrane region" description="Helical" evidence="8">
    <location>
        <begin position="327"/>
        <end position="346"/>
    </location>
</feature>
<proteinExistence type="inferred from homology"/>
<feature type="compositionally biased region" description="Basic and acidic residues" evidence="7">
    <location>
        <begin position="125"/>
        <end position="136"/>
    </location>
</feature>
<evidence type="ECO:0000256" key="3">
    <source>
        <dbReference type="ARBA" id="ARBA00022448"/>
    </source>
</evidence>
<evidence type="ECO:0000256" key="7">
    <source>
        <dbReference type="SAM" id="MobiDB-lite"/>
    </source>
</evidence>
<evidence type="ECO:0000256" key="6">
    <source>
        <dbReference type="ARBA" id="ARBA00023136"/>
    </source>
</evidence>
<dbReference type="EMBL" id="HE580276">
    <property type="protein sequence ID" value="CCD27020.1"/>
    <property type="molecule type" value="Genomic_DNA"/>
</dbReference>
<evidence type="ECO:0008006" key="11">
    <source>
        <dbReference type="Google" id="ProtNLM"/>
    </source>
</evidence>
<dbReference type="GO" id="GO:0000329">
    <property type="term" value="C:fungal-type vacuole membrane"/>
    <property type="evidence" value="ECO:0007669"/>
    <property type="project" value="TreeGrafter"/>
</dbReference>
<feature type="transmembrane region" description="Helical" evidence="8">
    <location>
        <begin position="384"/>
        <end position="411"/>
    </location>
</feature>
<comment type="similarity">
    <text evidence="2">Belongs to the major facilitator superfamily.</text>
</comment>
<keyword evidence="5 8" id="KW-1133">Transmembrane helix</keyword>
<feature type="transmembrane region" description="Helical" evidence="8">
    <location>
        <begin position="463"/>
        <end position="487"/>
    </location>
</feature>
<feature type="transmembrane region" description="Helical" evidence="8">
    <location>
        <begin position="563"/>
        <end position="584"/>
    </location>
</feature>
<protein>
    <recommendedName>
        <fullName evidence="11">Major facilitator superfamily (MFS) profile domain-containing protein</fullName>
    </recommendedName>
</protein>
<dbReference type="OrthoDB" id="3437016at2759"/>
<dbReference type="InterPro" id="IPR036259">
    <property type="entry name" value="MFS_trans_sf"/>
</dbReference>
<dbReference type="KEGG" id="ndi:NDAI_0J01280"/>